<dbReference type="SUPFAM" id="SSF52949">
    <property type="entry name" value="Macro domain-like"/>
    <property type="match status" value="1"/>
</dbReference>
<dbReference type="Gene3D" id="3.40.220.10">
    <property type="entry name" value="Leucine Aminopeptidase, subunit E, domain 1"/>
    <property type="match status" value="1"/>
</dbReference>
<dbReference type="PROSITE" id="PS51154">
    <property type="entry name" value="MACRO"/>
    <property type="match status" value="1"/>
</dbReference>
<reference evidence="2 3" key="1">
    <citation type="submission" date="2024-02" db="EMBL/GenBank/DDBJ databases">
        <title>A novel Gemmatimonadota bacterium.</title>
        <authorList>
            <person name="Du Z.-J."/>
            <person name="Ye Y.-Q."/>
        </authorList>
    </citation>
    <scope>NUCLEOTIDE SEQUENCE [LARGE SCALE GENOMIC DNA]</scope>
    <source>
        <strain evidence="2 3">DH-20</strain>
    </source>
</reference>
<dbReference type="EMBL" id="JBBHLI010000007">
    <property type="protein sequence ID" value="MEK9501788.1"/>
    <property type="molecule type" value="Genomic_DNA"/>
</dbReference>
<evidence type="ECO:0000313" key="3">
    <source>
        <dbReference type="Proteomes" id="UP001484239"/>
    </source>
</evidence>
<organism evidence="2 3">
    <name type="scientific">Gaopeijia maritima</name>
    <dbReference type="NCBI Taxonomy" id="3119007"/>
    <lineage>
        <taxon>Bacteria</taxon>
        <taxon>Pseudomonadati</taxon>
        <taxon>Gemmatimonadota</taxon>
        <taxon>Longimicrobiia</taxon>
        <taxon>Gaopeijiales</taxon>
        <taxon>Gaopeijiaceae</taxon>
        <taxon>Gaopeijia</taxon>
    </lineage>
</organism>
<evidence type="ECO:0000259" key="1">
    <source>
        <dbReference type="PROSITE" id="PS51154"/>
    </source>
</evidence>
<dbReference type="Proteomes" id="UP001484239">
    <property type="component" value="Unassembled WGS sequence"/>
</dbReference>
<gene>
    <name evidence="2" type="ORF">WI372_12425</name>
</gene>
<dbReference type="InterPro" id="IPR043472">
    <property type="entry name" value="Macro_dom-like"/>
</dbReference>
<name>A0ABU9ECE9_9BACT</name>
<dbReference type="Pfam" id="PF01661">
    <property type="entry name" value="Macro"/>
    <property type="match status" value="1"/>
</dbReference>
<keyword evidence="3" id="KW-1185">Reference proteome</keyword>
<proteinExistence type="predicted"/>
<sequence>MIQVVREVLELWEGECVVRAIRSDGASITPVARRIEARAGADIRRRVEAMGELPVGSAVLTPGGELPVRFLLHVVLQSAQSAVTPAVVHRATSNALARAVDFAMDELALPPLGTHAGNLEAEESAHAMAAALAEHRGRHAEPASLVVVVETEYELDVFDRALRGVEV</sequence>
<protein>
    <submittedName>
        <fullName evidence="2">Macro domain-containing protein</fullName>
    </submittedName>
</protein>
<comment type="caution">
    <text evidence="2">The sequence shown here is derived from an EMBL/GenBank/DDBJ whole genome shotgun (WGS) entry which is preliminary data.</text>
</comment>
<evidence type="ECO:0000313" key="2">
    <source>
        <dbReference type="EMBL" id="MEK9501788.1"/>
    </source>
</evidence>
<dbReference type="InterPro" id="IPR002589">
    <property type="entry name" value="Macro_dom"/>
</dbReference>
<feature type="domain" description="Macro" evidence="1">
    <location>
        <begin position="1"/>
        <end position="166"/>
    </location>
</feature>
<dbReference type="RefSeq" id="WP_405278821.1">
    <property type="nucleotide sequence ID" value="NZ_CP144380.1"/>
</dbReference>
<accession>A0ABU9ECE9</accession>